<dbReference type="OrthoDB" id="756944at2"/>
<reference evidence="2 3" key="1">
    <citation type="submission" date="2016-11" db="EMBL/GenBank/DDBJ databases">
        <title>Trade-off between light-utilization and light-protection in marine flavobacteria.</title>
        <authorList>
            <person name="Kumagai Y."/>
        </authorList>
    </citation>
    <scope>NUCLEOTIDE SEQUENCE [LARGE SCALE GENOMIC DNA]</scope>
    <source>
        <strain evidence="2 3">JCM 13191</strain>
    </source>
</reference>
<feature type="signal peptide" evidence="1">
    <location>
        <begin position="1"/>
        <end position="18"/>
    </location>
</feature>
<dbReference type="STRING" id="331648.BST97_14755"/>
<evidence type="ECO:0008006" key="4">
    <source>
        <dbReference type="Google" id="ProtNLM"/>
    </source>
</evidence>
<feature type="chain" id="PRO_5012325864" description="Lipoprotein" evidence="1">
    <location>
        <begin position="19"/>
        <end position="201"/>
    </location>
</feature>
<dbReference type="AlphaFoldDB" id="A0A1W6MNL0"/>
<evidence type="ECO:0000256" key="1">
    <source>
        <dbReference type="SAM" id="SignalP"/>
    </source>
</evidence>
<protein>
    <recommendedName>
        <fullName evidence="4">Lipoprotein</fullName>
    </recommendedName>
</protein>
<organism evidence="2 3">
    <name type="scientific">Nonlabens spongiae</name>
    <dbReference type="NCBI Taxonomy" id="331648"/>
    <lineage>
        <taxon>Bacteria</taxon>
        <taxon>Pseudomonadati</taxon>
        <taxon>Bacteroidota</taxon>
        <taxon>Flavobacteriia</taxon>
        <taxon>Flavobacteriales</taxon>
        <taxon>Flavobacteriaceae</taxon>
        <taxon>Nonlabens</taxon>
    </lineage>
</organism>
<name>A0A1W6MNL0_9FLAO</name>
<gene>
    <name evidence="2" type="ORF">BST97_14755</name>
</gene>
<accession>A0A1W6MNL0</accession>
<evidence type="ECO:0000313" key="2">
    <source>
        <dbReference type="EMBL" id="ARN79142.1"/>
    </source>
</evidence>
<dbReference type="Proteomes" id="UP000193431">
    <property type="component" value="Chromosome"/>
</dbReference>
<proteinExistence type="predicted"/>
<dbReference type="EMBL" id="CP019344">
    <property type="protein sequence ID" value="ARN79142.1"/>
    <property type="molecule type" value="Genomic_DNA"/>
</dbReference>
<dbReference type="RefSeq" id="WP_085767947.1">
    <property type="nucleotide sequence ID" value="NZ_CP019344.1"/>
</dbReference>
<evidence type="ECO:0000313" key="3">
    <source>
        <dbReference type="Proteomes" id="UP000193431"/>
    </source>
</evidence>
<keyword evidence="3" id="KW-1185">Reference proteome</keyword>
<sequence length="201" mass="23416">MKQLLILASLLFLLNSCASYSRKRNKKYHQKLEQNDLKKLEGIYEIIPNRRYYKDSIVIFSKNEKPYQRLHSAFNFKNVQIDSTARYSFKIFDIDEKSINCSLIENDSILFTKSIAGKLKKNGTFHFKKHEVHVFELPYILGSLEHSKVRIGLTIDNQLFVEDAEIVGGGFLIILFSGWRDYSSTLGYNRIGSTYDLKLTR</sequence>
<keyword evidence="1" id="KW-0732">Signal</keyword>